<dbReference type="CTD" id="20249939"/>
<name>V3Z4V9_LOTGI</name>
<evidence type="ECO:0000313" key="2">
    <source>
        <dbReference type="Proteomes" id="UP000030746"/>
    </source>
</evidence>
<dbReference type="GeneID" id="20249939"/>
<gene>
    <name evidence="1" type="ORF">LOTGIDRAFT_235709</name>
</gene>
<dbReference type="EMBL" id="KB203251">
    <property type="protein sequence ID" value="ESO85738.1"/>
    <property type="molecule type" value="Genomic_DNA"/>
</dbReference>
<evidence type="ECO:0000313" key="1">
    <source>
        <dbReference type="EMBL" id="ESO85738.1"/>
    </source>
</evidence>
<organism evidence="1 2">
    <name type="scientific">Lottia gigantea</name>
    <name type="common">Giant owl limpet</name>
    <dbReference type="NCBI Taxonomy" id="225164"/>
    <lineage>
        <taxon>Eukaryota</taxon>
        <taxon>Metazoa</taxon>
        <taxon>Spiralia</taxon>
        <taxon>Lophotrochozoa</taxon>
        <taxon>Mollusca</taxon>
        <taxon>Gastropoda</taxon>
        <taxon>Patellogastropoda</taxon>
        <taxon>Lottioidea</taxon>
        <taxon>Lottiidae</taxon>
        <taxon>Lottia</taxon>
    </lineage>
</organism>
<protein>
    <submittedName>
        <fullName evidence="1">Uncharacterized protein</fullName>
    </submittedName>
</protein>
<dbReference type="AlphaFoldDB" id="V3Z4V9"/>
<reference evidence="1 2" key="1">
    <citation type="journal article" date="2013" name="Nature">
        <title>Insights into bilaterian evolution from three spiralian genomes.</title>
        <authorList>
            <person name="Simakov O."/>
            <person name="Marletaz F."/>
            <person name="Cho S.J."/>
            <person name="Edsinger-Gonzales E."/>
            <person name="Havlak P."/>
            <person name="Hellsten U."/>
            <person name="Kuo D.H."/>
            <person name="Larsson T."/>
            <person name="Lv J."/>
            <person name="Arendt D."/>
            <person name="Savage R."/>
            <person name="Osoegawa K."/>
            <person name="de Jong P."/>
            <person name="Grimwood J."/>
            <person name="Chapman J.A."/>
            <person name="Shapiro H."/>
            <person name="Aerts A."/>
            <person name="Otillar R.P."/>
            <person name="Terry A.Y."/>
            <person name="Boore J.L."/>
            <person name="Grigoriev I.V."/>
            <person name="Lindberg D.R."/>
            <person name="Seaver E.C."/>
            <person name="Weisblat D.A."/>
            <person name="Putnam N.H."/>
            <person name="Rokhsar D.S."/>
        </authorList>
    </citation>
    <scope>NUCLEOTIDE SEQUENCE [LARGE SCALE GENOMIC DNA]</scope>
</reference>
<dbReference type="Proteomes" id="UP000030746">
    <property type="component" value="Unassembled WGS sequence"/>
</dbReference>
<proteinExistence type="predicted"/>
<dbReference type="KEGG" id="lgi:LOTGIDRAFT_235709"/>
<dbReference type="HOGENOM" id="CLU_822047_0_0_1"/>
<dbReference type="RefSeq" id="XP_009063472.1">
    <property type="nucleotide sequence ID" value="XM_009065224.1"/>
</dbReference>
<sequence>MADFNFRQQFPYFRGDGSFRTQGASYRPNGYHQHQRFQNFNWGIPPRGYFNPRFRYDTPRMIGLRDRSFQSSRPTYFNSRYTQCQWYSGLETTGSKGYNQNKGNFAGKQDNKAFGTYLDKLRAAVDRREDEAAEYLLNNFISTTLIKSVKELNRENGKIGKHADRVKYKKPKKFNKNDQIKAYAIDYKLEFIITSEPEIGFVRERGGEGCFVEMGPIVEEDLQKISKYLLETEFDRVSFTGLDEEMMKFYVLMNSVDFLVIPSKNLVYERNKIAGGLFTKSKRTMEDIDDLYLEECPVIFLEGYRETAETTEVELNKKKSVGFLERARRSLSRMLWKN</sequence>
<accession>V3Z4V9</accession>
<keyword evidence="2" id="KW-1185">Reference proteome</keyword>